<keyword evidence="2" id="KW-1185">Reference proteome</keyword>
<gene>
    <name evidence="1" type="ORF">AsAng_0044670</name>
</gene>
<evidence type="ECO:0000313" key="1">
    <source>
        <dbReference type="EMBL" id="BDS13726.1"/>
    </source>
</evidence>
<dbReference type="InterPro" id="IPR010869">
    <property type="entry name" value="DUF1501"/>
</dbReference>
<protein>
    <submittedName>
        <fullName evidence="1">DUF1501 domain-containing protein</fullName>
    </submittedName>
</protein>
<dbReference type="Pfam" id="PF07394">
    <property type="entry name" value="DUF1501"/>
    <property type="match status" value="1"/>
</dbReference>
<dbReference type="PROSITE" id="PS51318">
    <property type="entry name" value="TAT"/>
    <property type="match status" value="1"/>
</dbReference>
<proteinExistence type="predicted"/>
<evidence type="ECO:0000313" key="2">
    <source>
        <dbReference type="Proteomes" id="UP001060919"/>
    </source>
</evidence>
<dbReference type="PANTHER" id="PTHR43737:SF1">
    <property type="entry name" value="DUF1501 DOMAIN-CONTAINING PROTEIN"/>
    <property type="match status" value="1"/>
</dbReference>
<dbReference type="KEGG" id="aup:AsAng_0044670"/>
<dbReference type="InterPro" id="IPR006311">
    <property type="entry name" value="TAT_signal"/>
</dbReference>
<dbReference type="RefSeq" id="WP_264788979.1">
    <property type="nucleotide sequence ID" value="NZ_AP026867.1"/>
</dbReference>
<dbReference type="AlphaFoldDB" id="A0A915YIS6"/>
<name>A0A915YIS6_9BACT</name>
<dbReference type="PANTHER" id="PTHR43737">
    <property type="entry name" value="BLL7424 PROTEIN"/>
    <property type="match status" value="1"/>
</dbReference>
<dbReference type="EMBL" id="AP026867">
    <property type="protein sequence ID" value="BDS13726.1"/>
    <property type="molecule type" value="Genomic_DNA"/>
</dbReference>
<organism evidence="1 2">
    <name type="scientific">Aureispira anguillae</name>
    <dbReference type="NCBI Taxonomy" id="2864201"/>
    <lineage>
        <taxon>Bacteria</taxon>
        <taxon>Pseudomonadati</taxon>
        <taxon>Bacteroidota</taxon>
        <taxon>Saprospiria</taxon>
        <taxon>Saprospirales</taxon>
        <taxon>Saprospiraceae</taxon>
        <taxon>Aureispira</taxon>
    </lineage>
</organism>
<accession>A0A915YIS6</accession>
<reference evidence="1" key="1">
    <citation type="submission" date="2022-09" db="EMBL/GenBank/DDBJ databases">
        <title>Aureispira anguillicida sp. nov., isolated from Leptocephalus of Japanese eel Anguilla japonica.</title>
        <authorList>
            <person name="Yuasa K."/>
            <person name="Mekata T."/>
            <person name="Ikunari K."/>
        </authorList>
    </citation>
    <scope>NUCLEOTIDE SEQUENCE</scope>
    <source>
        <strain evidence="1">EL160426</strain>
    </source>
</reference>
<dbReference type="Proteomes" id="UP001060919">
    <property type="component" value="Chromosome"/>
</dbReference>
<sequence>MHLNRRNFLKGLGSTIALSALPNIQNFAYQPLLSNNPNEEILVFVFLRGGCDALNFIAPMGNRHYADARIKELRVPENANFTLKNGLDGLDFNIHPKAAALKELYDSQDLAVVHATGLTNGTRSHFEAMNLIEQGLTKNQGNAVGWMTRYFETISHKGELPAVAIGGNGLPTSFLGCQQAASIDDLADFNVIGEPIMQEVLREFYNGNTFLDQTGQQTLATLQHIQKKLKKNSKGEALDYHPAHDVDYPTEWYIKSFSQSLKNLARLIKMDVGTHLAMVEYDGWDHHENQAFRFPQHLAGFSNALAAFYNDLSNYHQRMTIVVMSEFGRRLKSNRSGGTDHGHGGLALVLGGNVKGGKMYGQWPGLATHELDKNVDLAVSTDYRTILGEVLSKRLQSKKLDFIFPNFDHHQALGFL</sequence>